<accession>A0A560JYI5</accession>
<evidence type="ECO:0000313" key="2">
    <source>
        <dbReference type="Proteomes" id="UP000315914"/>
    </source>
</evidence>
<evidence type="ECO:0008006" key="3">
    <source>
        <dbReference type="Google" id="ProtNLM"/>
    </source>
</evidence>
<evidence type="ECO:0000313" key="1">
    <source>
        <dbReference type="EMBL" id="TWB76152.1"/>
    </source>
</evidence>
<dbReference type="EMBL" id="VITW01000004">
    <property type="protein sequence ID" value="TWB76152.1"/>
    <property type="molecule type" value="Genomic_DNA"/>
</dbReference>
<organism evidence="1 2">
    <name type="scientific">Bradyrhizobium sacchari</name>
    <dbReference type="NCBI Taxonomy" id="1399419"/>
    <lineage>
        <taxon>Bacteria</taxon>
        <taxon>Pseudomonadati</taxon>
        <taxon>Pseudomonadota</taxon>
        <taxon>Alphaproteobacteria</taxon>
        <taxon>Hyphomicrobiales</taxon>
        <taxon>Nitrobacteraceae</taxon>
        <taxon>Bradyrhizobium</taxon>
    </lineage>
</organism>
<dbReference type="AlphaFoldDB" id="A0A560JYI5"/>
<protein>
    <recommendedName>
        <fullName evidence="3">HEAT repeat protein</fullName>
    </recommendedName>
</protein>
<dbReference type="Proteomes" id="UP000315914">
    <property type="component" value="Unassembled WGS sequence"/>
</dbReference>
<dbReference type="InterPro" id="IPR016024">
    <property type="entry name" value="ARM-type_fold"/>
</dbReference>
<name>A0A560JYI5_9BRAD</name>
<proteinExistence type="predicted"/>
<dbReference type="SUPFAM" id="SSF48371">
    <property type="entry name" value="ARM repeat"/>
    <property type="match status" value="1"/>
</dbReference>
<dbReference type="RefSeq" id="WP_167523514.1">
    <property type="nucleotide sequence ID" value="NZ_LWIG01000007.1"/>
</dbReference>
<dbReference type="InterPro" id="IPR011989">
    <property type="entry name" value="ARM-like"/>
</dbReference>
<gene>
    <name evidence="1" type="ORF">FBZ95_104333</name>
</gene>
<dbReference type="Gene3D" id="1.25.10.10">
    <property type="entry name" value="Leucine-rich Repeat Variant"/>
    <property type="match status" value="1"/>
</dbReference>
<comment type="caution">
    <text evidence="1">The sequence shown here is derived from an EMBL/GenBank/DDBJ whole genome shotgun (WGS) entry which is preliminary data.</text>
</comment>
<keyword evidence="2" id="KW-1185">Reference proteome</keyword>
<sequence>MLGVIVPVMIASGSKPARVVRRWLAEATDGANAAAATQAAITIGEESLVWLALHHDRADARQRALEYLASRLPDPLPAELLALANDKGSCVRRSLAAILGSRPHPEYFPVLMQLTLDRWSDAEPHYQEPDSYPVPREAVAALETYASLGDETGTKLIALARATSDRQLRRDSLSAAARLCGPAIRRQIWSLFADKALGWLRVDATDALSAASEVELEIVGKITAERLMKLPAPLAASATILVGAHLPVADPSRYLSGSDIPNRTEHCCCSGS</sequence>
<reference evidence="1 2" key="1">
    <citation type="submission" date="2019-06" db="EMBL/GenBank/DDBJ databases">
        <title>Genomic Encyclopedia of Type Strains, Phase IV (KMG-V): Genome sequencing to study the core and pangenomes of soil and plant-associated prokaryotes.</title>
        <authorList>
            <person name="Whitman W."/>
        </authorList>
    </citation>
    <scope>NUCLEOTIDE SEQUENCE [LARGE SCALE GENOMIC DNA]</scope>
    <source>
        <strain evidence="1 2">BR 10556</strain>
    </source>
</reference>